<evidence type="ECO:0000313" key="2">
    <source>
        <dbReference type="Proteomes" id="UP000041770"/>
    </source>
</evidence>
<dbReference type="EMBL" id="CWQY01000028">
    <property type="protein sequence ID" value="CSD11265.1"/>
    <property type="molecule type" value="Genomic_DNA"/>
</dbReference>
<accession>A0A655PYU4</accession>
<gene>
    <name evidence="1" type="ORF">ERS013200_03208</name>
</gene>
<dbReference type="Proteomes" id="UP000041770">
    <property type="component" value="Unassembled WGS sequence"/>
</dbReference>
<sequence length="212" mass="24780">MTMKLKLRQQAHRMHIFGDKGVVHHAQAKLHRHVQTGGRFSAARYAKQNDVCAIEVFKRNAIIMCQGVFNGSDPVKIGVRVLADTARALQLRRRLHLNIQTHPLHYALQHIVKMRGRLQQTGTHFGDHHGEKHQRFYPVQLIRTLDLLEQFTQFFVTFHKRKGFFIGLHSKLTQYNVPQRFTSDGRSVRNIEHITALRFHLHLLFNLSKIFD</sequence>
<reference evidence="1 2" key="1">
    <citation type="submission" date="2015-07" db="EMBL/GenBank/DDBJ databases">
        <authorList>
            <consortium name="Pathogen Informatics"/>
        </authorList>
    </citation>
    <scope>NUCLEOTIDE SEQUENCE [LARGE SCALE GENOMIC DNA]</scope>
    <source>
        <strain evidence="1 2">A316</strain>
    </source>
</reference>
<proteinExistence type="predicted"/>
<name>A0A655PYU4_VIBCL</name>
<dbReference type="AlphaFoldDB" id="A0A655PYU4"/>
<organism evidence="1 2">
    <name type="scientific">Vibrio cholerae</name>
    <dbReference type="NCBI Taxonomy" id="666"/>
    <lineage>
        <taxon>Bacteria</taxon>
        <taxon>Pseudomonadati</taxon>
        <taxon>Pseudomonadota</taxon>
        <taxon>Gammaproteobacteria</taxon>
        <taxon>Vibrionales</taxon>
        <taxon>Vibrionaceae</taxon>
        <taxon>Vibrio</taxon>
    </lineage>
</organism>
<evidence type="ECO:0000313" key="1">
    <source>
        <dbReference type="EMBL" id="CSD11265.1"/>
    </source>
</evidence>
<protein>
    <submittedName>
        <fullName evidence="1">Uncharacterized protein</fullName>
    </submittedName>
</protein>